<organism evidence="7 8">
    <name type="scientific">Halorubellus litoreus</name>
    <dbReference type="NCBI Taxonomy" id="755308"/>
    <lineage>
        <taxon>Archaea</taxon>
        <taxon>Methanobacteriati</taxon>
        <taxon>Methanobacteriota</taxon>
        <taxon>Stenosarchaea group</taxon>
        <taxon>Halobacteria</taxon>
        <taxon>Halobacteriales</taxon>
        <taxon>Halorubellaceae</taxon>
        <taxon>Halorubellus</taxon>
    </lineage>
</organism>
<evidence type="ECO:0000256" key="3">
    <source>
        <dbReference type="ARBA" id="ARBA00012824"/>
    </source>
</evidence>
<evidence type="ECO:0000256" key="2">
    <source>
        <dbReference type="ARBA" id="ARBA00005297"/>
    </source>
</evidence>
<comment type="catalytic activity">
    <reaction evidence="1">
        <text>chorismate = isochorismate</text>
        <dbReference type="Rhea" id="RHEA:18985"/>
        <dbReference type="ChEBI" id="CHEBI:29748"/>
        <dbReference type="ChEBI" id="CHEBI:29780"/>
        <dbReference type="EC" id="5.4.4.2"/>
    </reaction>
</comment>
<dbReference type="EC" id="5.4.4.2" evidence="3"/>
<protein>
    <recommendedName>
        <fullName evidence="3">isochorismate synthase</fullName>
        <ecNumber evidence="3">5.4.4.2</ecNumber>
    </recommendedName>
    <alternativeName>
        <fullName evidence="5">Isochorismate mutase</fullName>
    </alternativeName>
</protein>
<dbReference type="Proteomes" id="UP001596395">
    <property type="component" value="Unassembled WGS sequence"/>
</dbReference>
<evidence type="ECO:0000313" key="7">
    <source>
        <dbReference type="EMBL" id="MFC6953433.1"/>
    </source>
</evidence>
<dbReference type="RefSeq" id="WP_336350392.1">
    <property type="nucleotide sequence ID" value="NZ_JAZAQL010000002.1"/>
</dbReference>
<accession>A0ABD5VIA3</accession>
<keyword evidence="4" id="KW-0413">Isomerase</keyword>
<dbReference type="Pfam" id="PF00425">
    <property type="entry name" value="Chorismate_bind"/>
    <property type="match status" value="1"/>
</dbReference>
<dbReference type="InterPro" id="IPR004561">
    <property type="entry name" value="IsoChor_synthase"/>
</dbReference>
<evidence type="ECO:0000313" key="8">
    <source>
        <dbReference type="Proteomes" id="UP001596395"/>
    </source>
</evidence>
<dbReference type="AlphaFoldDB" id="A0ABD5VIA3"/>
<proteinExistence type="inferred from homology"/>
<dbReference type="GO" id="GO:0008909">
    <property type="term" value="F:isochorismate synthase activity"/>
    <property type="evidence" value="ECO:0007669"/>
    <property type="project" value="UniProtKB-EC"/>
</dbReference>
<evidence type="ECO:0000259" key="6">
    <source>
        <dbReference type="Pfam" id="PF00425"/>
    </source>
</evidence>
<evidence type="ECO:0000256" key="5">
    <source>
        <dbReference type="ARBA" id="ARBA00041564"/>
    </source>
</evidence>
<dbReference type="NCBIfam" id="TIGR00543">
    <property type="entry name" value="isochor_syn"/>
    <property type="match status" value="1"/>
</dbReference>
<comment type="caution">
    <text evidence="7">The sequence shown here is derived from an EMBL/GenBank/DDBJ whole genome shotgun (WGS) entry which is preliminary data.</text>
</comment>
<name>A0ABD5VIA3_9EURY</name>
<sequence length="449" mass="47966">MERAESGGASGDVVLDAGRLVSRSREVGDVSFQAFLASREPPRLQWASPGGLELAGAGVAAEVTADGPERFDAVRSAAAAAFADVDANGASGKAPRPRFVGGFAFRDDHAPEGSWSGFPAASFVLPEVQLTRTDDGTWVTVNAYGPDADPEAVERALDDAVESVQALPKMRPVGTPPGVRATRRTTPKDAWTTQVADATERIRAGDLEKVVLACALEVDLDGPVDLPDVLERLRRTYPNCYRFLVQPTEDAGFLGAPPERLVKRDGRRVETEALAGSVGRGGTPEADAELAQSLVDSEKIQHEQRLVVDTICEQLAGFGDVTEGEQRVRKLDNIQHLQTPITTELASDVHVLDIVEALHPTPAVGGLPPAAAAATIRDVETFERGWYAAPIGWFDATGDGEFLVAIRSGVAGGDGATLFAGNGIVRDSDPQEEWDEIQLKYRPLLEEFR</sequence>
<dbReference type="Gene3D" id="3.60.120.10">
    <property type="entry name" value="Anthranilate synthase"/>
    <property type="match status" value="1"/>
</dbReference>
<evidence type="ECO:0000256" key="1">
    <source>
        <dbReference type="ARBA" id="ARBA00000799"/>
    </source>
</evidence>
<evidence type="ECO:0000256" key="4">
    <source>
        <dbReference type="ARBA" id="ARBA00023235"/>
    </source>
</evidence>
<dbReference type="InterPro" id="IPR015890">
    <property type="entry name" value="Chorismate_C"/>
</dbReference>
<dbReference type="SUPFAM" id="SSF56322">
    <property type="entry name" value="ADC synthase"/>
    <property type="match status" value="1"/>
</dbReference>
<feature type="domain" description="Chorismate-utilising enzyme C-terminal" evidence="6">
    <location>
        <begin position="188"/>
        <end position="440"/>
    </location>
</feature>
<keyword evidence="8" id="KW-1185">Reference proteome</keyword>
<gene>
    <name evidence="7" type="ORF">ACFQGB_11220</name>
</gene>
<reference evidence="7 8" key="1">
    <citation type="journal article" date="2019" name="Int. J. Syst. Evol. Microbiol.">
        <title>The Global Catalogue of Microorganisms (GCM) 10K type strain sequencing project: providing services to taxonomists for standard genome sequencing and annotation.</title>
        <authorList>
            <consortium name="The Broad Institute Genomics Platform"/>
            <consortium name="The Broad Institute Genome Sequencing Center for Infectious Disease"/>
            <person name="Wu L."/>
            <person name="Ma J."/>
        </authorList>
    </citation>
    <scope>NUCLEOTIDE SEQUENCE [LARGE SCALE GENOMIC DNA]</scope>
    <source>
        <strain evidence="7 8">GX26</strain>
    </source>
</reference>
<dbReference type="EMBL" id="JBHSXN010000002">
    <property type="protein sequence ID" value="MFC6953433.1"/>
    <property type="molecule type" value="Genomic_DNA"/>
</dbReference>
<dbReference type="PANTHER" id="PTHR42839">
    <property type="entry name" value="ISOCHORISMATE SYNTHASE ENTC"/>
    <property type="match status" value="1"/>
</dbReference>
<dbReference type="InterPro" id="IPR005801">
    <property type="entry name" value="ADC_synthase"/>
</dbReference>
<dbReference type="PANTHER" id="PTHR42839:SF2">
    <property type="entry name" value="ISOCHORISMATE SYNTHASE ENTC"/>
    <property type="match status" value="1"/>
</dbReference>
<comment type="similarity">
    <text evidence="2">Belongs to the isochorismate synthase family.</text>
</comment>